<evidence type="ECO:0000259" key="1">
    <source>
        <dbReference type="PROSITE" id="PS50053"/>
    </source>
</evidence>
<dbReference type="InterPro" id="IPR000626">
    <property type="entry name" value="Ubiquitin-like_dom"/>
</dbReference>
<dbReference type="AlphaFoldDB" id="A7SL87"/>
<dbReference type="Gene3D" id="3.10.20.90">
    <property type="entry name" value="Phosphatidylinositol 3-kinase Catalytic Subunit, Chain A, domain 1"/>
    <property type="match status" value="2"/>
</dbReference>
<dbReference type="Pfam" id="PF00240">
    <property type="entry name" value="ubiquitin"/>
    <property type="match status" value="1"/>
</dbReference>
<keyword evidence="3" id="KW-1185">Reference proteome</keyword>
<evidence type="ECO:0000313" key="2">
    <source>
        <dbReference type="EMBL" id="EDO35529.1"/>
    </source>
</evidence>
<protein>
    <recommendedName>
        <fullName evidence="1">Ubiquitin-like domain-containing protein</fullName>
    </recommendedName>
</protein>
<dbReference type="EMBL" id="DS469696">
    <property type="protein sequence ID" value="EDO35529.1"/>
    <property type="molecule type" value="Genomic_DNA"/>
</dbReference>
<feature type="non-terminal residue" evidence="2">
    <location>
        <position position="185"/>
    </location>
</feature>
<feature type="domain" description="Ubiquitin-like" evidence="1">
    <location>
        <begin position="110"/>
        <end position="158"/>
    </location>
</feature>
<dbReference type="CDD" id="cd17050">
    <property type="entry name" value="Ubl1_ANKUB1"/>
    <property type="match status" value="1"/>
</dbReference>
<evidence type="ECO:0000313" key="3">
    <source>
        <dbReference type="Proteomes" id="UP000001593"/>
    </source>
</evidence>
<sequence>MRVVILFHGFRHCLDVSPTQTVADMKQLLRKKFDLDTVQNEETENDIFLSLNYAGGVLEDDWIFADIGIPPGVTLRCELIQNTKSYLNVHCAYSGEIVKFTEPMSLFDTTVGDLKTMVTNKTGLHVSVFRLVIPEGKEMFDCNLLKDYNISTGDTIRLETWNGWADFLKAATKGQLTPTLKHMLS</sequence>
<dbReference type="HOGENOM" id="CLU_104891_0_0_1"/>
<organism evidence="2 3">
    <name type="scientific">Nematostella vectensis</name>
    <name type="common">Starlet sea anemone</name>
    <dbReference type="NCBI Taxonomy" id="45351"/>
    <lineage>
        <taxon>Eukaryota</taxon>
        <taxon>Metazoa</taxon>
        <taxon>Cnidaria</taxon>
        <taxon>Anthozoa</taxon>
        <taxon>Hexacorallia</taxon>
        <taxon>Actiniaria</taxon>
        <taxon>Edwardsiidae</taxon>
        <taxon>Nematostella</taxon>
    </lineage>
</organism>
<dbReference type="Proteomes" id="UP000001593">
    <property type="component" value="Unassembled WGS sequence"/>
</dbReference>
<dbReference type="PhylomeDB" id="A7SL87"/>
<dbReference type="InterPro" id="IPR029071">
    <property type="entry name" value="Ubiquitin-like_domsf"/>
</dbReference>
<name>A7SL87_NEMVE</name>
<dbReference type="InterPro" id="IPR042788">
    <property type="entry name" value="ANKUB1"/>
</dbReference>
<dbReference type="PROSITE" id="PS50053">
    <property type="entry name" value="UBIQUITIN_2"/>
    <property type="match status" value="1"/>
</dbReference>
<dbReference type="SUPFAM" id="SSF54236">
    <property type="entry name" value="Ubiquitin-like"/>
    <property type="match status" value="2"/>
</dbReference>
<dbReference type="InParanoid" id="A7SL87"/>
<dbReference type="PANTHER" id="PTHR46885:SF1">
    <property type="entry name" value="PROTEIN ANKUB1"/>
    <property type="match status" value="1"/>
</dbReference>
<dbReference type="OMA" id="NSWCLAD"/>
<proteinExistence type="predicted"/>
<dbReference type="PANTHER" id="PTHR46885">
    <property type="entry name" value="PROTEIN ANKUB1"/>
    <property type="match status" value="1"/>
</dbReference>
<gene>
    <name evidence="2" type="ORF">NEMVEDRAFT_v1g27718</name>
</gene>
<reference evidence="2 3" key="1">
    <citation type="journal article" date="2007" name="Science">
        <title>Sea anemone genome reveals ancestral eumetazoan gene repertoire and genomic organization.</title>
        <authorList>
            <person name="Putnam N.H."/>
            <person name="Srivastava M."/>
            <person name="Hellsten U."/>
            <person name="Dirks B."/>
            <person name="Chapman J."/>
            <person name="Salamov A."/>
            <person name="Terry A."/>
            <person name="Shapiro H."/>
            <person name="Lindquist E."/>
            <person name="Kapitonov V.V."/>
            <person name="Jurka J."/>
            <person name="Genikhovich G."/>
            <person name="Grigoriev I.V."/>
            <person name="Lucas S.M."/>
            <person name="Steele R.E."/>
            <person name="Finnerty J.R."/>
            <person name="Technau U."/>
            <person name="Martindale M.Q."/>
            <person name="Rokhsar D.S."/>
        </authorList>
    </citation>
    <scope>NUCLEOTIDE SEQUENCE [LARGE SCALE GENOMIC DNA]</scope>
    <source>
        <strain evidence="3">CH2 X CH6</strain>
    </source>
</reference>
<accession>A7SL87</accession>
<dbReference type="eggNOG" id="ENOG502QPYP">
    <property type="taxonomic scope" value="Eukaryota"/>
</dbReference>